<organism evidence="1 2">
    <name type="scientific">Vaccinium darrowii</name>
    <dbReference type="NCBI Taxonomy" id="229202"/>
    <lineage>
        <taxon>Eukaryota</taxon>
        <taxon>Viridiplantae</taxon>
        <taxon>Streptophyta</taxon>
        <taxon>Embryophyta</taxon>
        <taxon>Tracheophyta</taxon>
        <taxon>Spermatophyta</taxon>
        <taxon>Magnoliopsida</taxon>
        <taxon>eudicotyledons</taxon>
        <taxon>Gunneridae</taxon>
        <taxon>Pentapetalae</taxon>
        <taxon>asterids</taxon>
        <taxon>Ericales</taxon>
        <taxon>Ericaceae</taxon>
        <taxon>Vaccinioideae</taxon>
        <taxon>Vaccinieae</taxon>
        <taxon>Vaccinium</taxon>
    </lineage>
</organism>
<evidence type="ECO:0000313" key="2">
    <source>
        <dbReference type="Proteomes" id="UP000828048"/>
    </source>
</evidence>
<evidence type="ECO:0000313" key="1">
    <source>
        <dbReference type="EMBL" id="KAH7837691.1"/>
    </source>
</evidence>
<reference evidence="1 2" key="1">
    <citation type="journal article" date="2021" name="Hortic Res">
        <title>High-quality reference genome and annotation aids understanding of berry development for evergreen blueberry (Vaccinium darrowii).</title>
        <authorList>
            <person name="Yu J."/>
            <person name="Hulse-Kemp A.M."/>
            <person name="Babiker E."/>
            <person name="Staton M."/>
        </authorList>
    </citation>
    <scope>NUCLEOTIDE SEQUENCE [LARGE SCALE GENOMIC DNA]</scope>
    <source>
        <strain evidence="2">cv. NJ 8807/NJ 8810</strain>
        <tissue evidence="1">Young leaf</tissue>
    </source>
</reference>
<protein>
    <submittedName>
        <fullName evidence="1">Uncharacterized protein</fullName>
    </submittedName>
</protein>
<gene>
    <name evidence="1" type="ORF">Vadar_016763</name>
</gene>
<dbReference type="Proteomes" id="UP000828048">
    <property type="component" value="Chromosome 6"/>
</dbReference>
<dbReference type="EMBL" id="CM037156">
    <property type="protein sequence ID" value="KAH7837691.1"/>
    <property type="molecule type" value="Genomic_DNA"/>
</dbReference>
<comment type="caution">
    <text evidence="1">The sequence shown here is derived from an EMBL/GenBank/DDBJ whole genome shotgun (WGS) entry which is preliminary data.</text>
</comment>
<sequence length="1662" mass="186495">MEPLNCSTKAHEKVLVEKKETVADPDVVADVDIDIREIYFLIMHFLSAGPCQRTSGQFWNELLEHQLLPRRYHAWYSRSGALSGHENDNGDSFPLSYGKLVERYPHIEKDHLVKLLKRLIVDAGRTFDSIGGRSTPSAVDVPTLLGTGSFSLLASDRKEVKKQVKPLPAYLRWPHMQADQVRGLTLREIGGGFPKHHRAPSIHFACYTVAKPLTMVQKMQNIKKLRGHRDAVYCAIFDHSGRYVITGSDDRLVKIWSMETAFCLASCRGHEGDITDLAISSNNVLVASASNDYSIRVWRIPDGMPTSVLRGHTGAVTAIAFSPRHNSVYQLLSSSDDGTCRIWDARCSRASLRVYRPKPADGVSSLGKSHGSSSINAPSSSDGLPSHQILCCTYNANGTVFVTGSSDTFARVWSAAKFTTNDSEQPHHEMDVLAGHENDVNYVQFCGCSVAPRSSTSDSTEDNKQKFRNSGFNNDNIVTCSRDGSAIIWVPKSRKSHGKAGRWTRAYHLKVPPPPIPPQPPRGGPRQRLLPTPRGVNMIVWSLDNRFVLAAIMDCRICVWNASDGSLVHSLTGHSESTYVLDVHPFNPRIAMSAGYDGKTIVWDIWEGTPIRTYEIGRFKLVDGKFSPDGTSIVLSDDAGQIYLLNTGQGDSQKDAKYDQFFLGDYRPLFQDSAGNVVDQETQLPPYRRNIQDPLCDSSMIPYAEPYQSMYQRRRLGALSIEWRPSTIKFAIGTDIGLGHEILPLPDLDRVIEPLPEFIEAMYWEPENEVINDDTDSEYNVTDEYSSEGDQRILYSSASSDPEGSEEDNMAEQYHKDGLRRSKRRKHKASDVKLVASSGRCAKRRNLDEHDGTSSRTKRVKKQKKSGRKTSKKIKAKALRSQRVSSRSATSIFTQISEASADEDEGSSSEDDSSESEITEQDSNMQRNEDDCNLRNVHLKDPKDEQASLYDSRGVFKPPESLESEMSIVKRPRLVLKLPCRGIKKTSENTRHQIDNQANLASSSSLPSREVSKEDRVSMIFEEPGPSSANGYGANEVENDNRTDFRGREPQKFEGHLETSIEDKECKISWGEVKGQTSKQMPLDLLPTDASTGFCATLDGQQGNENDVTAHDKPQNEVFSSPASLVQDFEGKLLNGTYSDGERFESGASERMDGSRCRHLSTDDVHKSSFSDRHRPYDMVGVTNHSNDLKENSAPKPIKLRIKSNKVSRDPERPSQPNDSNRQPDDAGHSGVKLKWSRSNPEGSSVTLGVRVSKATSCNDSSGSDRPEDYVTDVFRRTRSMGLHATSRETDAVNHRFEVRQGLRSSGTSKQKSSKKALDHPSEEWTRSPKILRGNKGGVYCDDARISSAPRSQPHPRPSNWLTLSQQEEGCRYIPQLSDDVVYLVQGHQGYLASGGLSEKRPWASIKKNIRAVEFCSVEGLSYSQVPGSGDSCCRITLKFTDPSSTVFGEAFKFTLPELTNYPDFVVERTRYDAAIRRNWSVRDKCQVWWRDESVQGGSWWNGRIVSSKDKSDDFPGSPWERFEIQYDGDSPTTIYYQSPWELYDPESLWEHPHLDCETTDELLSAFAHLQQSVRKTQDPYGILRLNQVAEQPDFINKFPAPLSPDLIESRLKNDYYRSLEAVKHDMRVMLSNAQTYFEKNAEVGAKMKRLSEWFTKMLSNR</sequence>
<name>A0ACB7XAU6_9ERIC</name>
<accession>A0ACB7XAU6</accession>
<keyword evidence="2" id="KW-1185">Reference proteome</keyword>
<proteinExistence type="predicted"/>